<dbReference type="EMBL" id="BAET01000033">
    <property type="protein sequence ID" value="GAB56866.1"/>
    <property type="molecule type" value="Genomic_DNA"/>
</dbReference>
<comment type="catalytic activity">
    <reaction evidence="3">
        <text>glycyl-tRNA(Ala) + H2O = tRNA(Ala) + glycine + H(+)</text>
        <dbReference type="Rhea" id="RHEA:53744"/>
        <dbReference type="Rhea" id="RHEA-COMP:9657"/>
        <dbReference type="Rhea" id="RHEA-COMP:13640"/>
        <dbReference type="ChEBI" id="CHEBI:15377"/>
        <dbReference type="ChEBI" id="CHEBI:15378"/>
        <dbReference type="ChEBI" id="CHEBI:57305"/>
        <dbReference type="ChEBI" id="CHEBI:78442"/>
        <dbReference type="ChEBI" id="CHEBI:78522"/>
    </reaction>
</comment>
<evidence type="ECO:0000256" key="1">
    <source>
        <dbReference type="ARBA" id="ARBA00009673"/>
    </source>
</evidence>
<dbReference type="SUPFAM" id="SSF69500">
    <property type="entry name" value="DTD-like"/>
    <property type="match status" value="1"/>
</dbReference>
<keyword evidence="5" id="KW-1185">Reference proteome</keyword>
<dbReference type="Gene3D" id="3.50.80.10">
    <property type="entry name" value="D-tyrosyl-tRNA(Tyr) deacylase"/>
    <property type="match status" value="1"/>
</dbReference>
<evidence type="ECO:0000256" key="2">
    <source>
        <dbReference type="ARBA" id="ARBA00022801"/>
    </source>
</evidence>
<dbReference type="PANTHER" id="PTHR10472:SF5">
    <property type="entry name" value="D-AMINOACYL-TRNA DEACYLASE 1"/>
    <property type="match status" value="1"/>
</dbReference>
<dbReference type="InterPro" id="IPR003732">
    <property type="entry name" value="Daa-tRNA_deacyls_DTD"/>
</dbReference>
<dbReference type="HAMAP" id="MF_00518">
    <property type="entry name" value="Deacylase_Dtd"/>
    <property type="match status" value="1"/>
</dbReference>
<dbReference type="GO" id="GO:0043908">
    <property type="term" value="F:Ser(Gly)-tRNA(Ala) hydrolase activity"/>
    <property type="evidence" value="ECO:0007669"/>
    <property type="project" value="UniProtKB-UniRule"/>
</dbReference>
<dbReference type="FunFam" id="3.50.80.10:FF:000001">
    <property type="entry name" value="D-aminoacyl-tRNA deacylase"/>
    <property type="match status" value="1"/>
</dbReference>
<comment type="subcellular location">
    <subcellularLocation>
        <location evidence="3">Cytoplasm</location>
    </subcellularLocation>
</comment>
<accession>H5TET9</accession>
<sequence length="145" mass="15734">MIGLIQRVRSASISVNQQSISRINIGILLLLGVEKNDTNIELEKLAKKVANLRIFSDAEGKMNLDLLTVNGELLVVSQFTLVADTAKGNRPGFSNSAPPALGESLYNDFITHFSSTYSPCKSGQFGANMQVELINDGPATFYLKV</sequence>
<name>H5TET9_9ALTE</name>
<dbReference type="STRING" id="56804.BAE46_02600"/>
<evidence type="ECO:0000313" key="5">
    <source>
        <dbReference type="Proteomes" id="UP000053586"/>
    </source>
</evidence>
<evidence type="ECO:0000256" key="3">
    <source>
        <dbReference type="HAMAP-Rule" id="MF_00518"/>
    </source>
</evidence>
<keyword evidence="2 3" id="KW-0378">Hydrolase</keyword>
<comment type="catalytic activity">
    <reaction evidence="3">
        <text>a D-aminoacyl-tRNA + H2O = a tRNA + a D-alpha-amino acid + H(+)</text>
        <dbReference type="Rhea" id="RHEA:13953"/>
        <dbReference type="Rhea" id="RHEA-COMP:10123"/>
        <dbReference type="Rhea" id="RHEA-COMP:10124"/>
        <dbReference type="ChEBI" id="CHEBI:15377"/>
        <dbReference type="ChEBI" id="CHEBI:15378"/>
        <dbReference type="ChEBI" id="CHEBI:59871"/>
        <dbReference type="ChEBI" id="CHEBI:78442"/>
        <dbReference type="ChEBI" id="CHEBI:79333"/>
        <dbReference type="EC" id="3.1.1.96"/>
    </reaction>
</comment>
<dbReference type="eggNOG" id="COG1490">
    <property type="taxonomic scope" value="Bacteria"/>
</dbReference>
<dbReference type="GO" id="GO:0051500">
    <property type="term" value="F:D-tyrosyl-tRNA(Tyr) deacylase activity"/>
    <property type="evidence" value="ECO:0007669"/>
    <property type="project" value="TreeGrafter"/>
</dbReference>
<comment type="similarity">
    <text evidence="1 3">Belongs to the DTD family.</text>
</comment>
<dbReference type="GO" id="GO:0005737">
    <property type="term" value="C:cytoplasm"/>
    <property type="evidence" value="ECO:0007669"/>
    <property type="project" value="UniProtKB-SubCell"/>
</dbReference>
<dbReference type="NCBIfam" id="TIGR00256">
    <property type="entry name" value="D-aminoacyl-tRNA deacylase"/>
    <property type="match status" value="1"/>
</dbReference>
<protein>
    <recommendedName>
        <fullName evidence="3">D-aminoacyl-tRNA deacylase</fullName>
        <shortName evidence="3">DTD</shortName>
        <ecNumber evidence="3">3.1.1.96</ecNumber>
    </recommendedName>
    <alternativeName>
        <fullName evidence="3">Gly-tRNA(Ala) deacylase</fullName>
        <ecNumber evidence="3">3.1.1.-</ecNumber>
    </alternativeName>
</protein>
<dbReference type="GO" id="GO:0019478">
    <property type="term" value="P:D-amino acid catabolic process"/>
    <property type="evidence" value="ECO:0007669"/>
    <property type="project" value="UniProtKB-UniRule"/>
</dbReference>
<comment type="subunit">
    <text evidence="3">Homodimer.</text>
</comment>
<comment type="domain">
    <text evidence="3">A Gly-cisPro motif from one monomer fits into the active site of the other monomer to allow specific chiral rejection of L-amino acids.</text>
</comment>
<dbReference type="PANTHER" id="PTHR10472">
    <property type="entry name" value="D-TYROSYL-TRNA TYR DEACYLASE"/>
    <property type="match status" value="1"/>
</dbReference>
<feature type="short sequence motif" description="Gly-cisPro motif, important for rejection of L-amino acids" evidence="3">
    <location>
        <begin position="137"/>
        <end position="138"/>
    </location>
</feature>
<evidence type="ECO:0000313" key="4">
    <source>
        <dbReference type="EMBL" id="GAB56866.1"/>
    </source>
</evidence>
<organism evidence="4 5">
    <name type="scientific">Glaciecola punicea ACAM 611</name>
    <dbReference type="NCBI Taxonomy" id="1121923"/>
    <lineage>
        <taxon>Bacteria</taxon>
        <taxon>Pseudomonadati</taxon>
        <taxon>Pseudomonadota</taxon>
        <taxon>Gammaproteobacteria</taxon>
        <taxon>Alteromonadales</taxon>
        <taxon>Alteromonadaceae</taxon>
        <taxon>Glaciecola</taxon>
    </lineage>
</organism>
<proteinExistence type="inferred from homology"/>
<dbReference type="InterPro" id="IPR023509">
    <property type="entry name" value="DTD-like_sf"/>
</dbReference>
<dbReference type="RefSeq" id="WP_006007468.1">
    <property type="nucleotide sequence ID" value="NZ_BAET01000033.1"/>
</dbReference>
<dbReference type="EC" id="3.1.1.96" evidence="3"/>
<dbReference type="Pfam" id="PF02580">
    <property type="entry name" value="Tyr_Deacylase"/>
    <property type="match status" value="1"/>
</dbReference>
<reference evidence="4 5" key="2">
    <citation type="journal article" date="2017" name="Antonie Van Leeuwenhoek">
        <title>Rhizobium rhizosphaerae sp. nov., a novel species isolated from rice rhizosphere.</title>
        <authorList>
            <person name="Zhao J.J."/>
            <person name="Zhang J."/>
            <person name="Zhang R.J."/>
            <person name="Zhang C.W."/>
            <person name="Yin H.Q."/>
            <person name="Zhang X.X."/>
        </authorList>
    </citation>
    <scope>NUCLEOTIDE SEQUENCE [LARGE SCALE GENOMIC DNA]</scope>
    <source>
        <strain evidence="4 5">ACAM 611</strain>
    </source>
</reference>
<dbReference type="GO" id="GO:0106026">
    <property type="term" value="F:Gly-tRNA(Ala) deacylase activity"/>
    <property type="evidence" value="ECO:0007669"/>
    <property type="project" value="UniProtKB-UniRule"/>
</dbReference>
<dbReference type="OrthoDB" id="9801395at2"/>
<keyword evidence="3" id="KW-0963">Cytoplasm</keyword>
<dbReference type="AlphaFoldDB" id="H5TET9"/>
<gene>
    <name evidence="3 4" type="primary">dtd</name>
    <name evidence="4" type="ORF">GPUN_2752</name>
</gene>
<dbReference type="Proteomes" id="UP000053586">
    <property type="component" value="Unassembled WGS sequence"/>
</dbReference>
<comment type="function">
    <text evidence="3">An aminoacyl-tRNA editing enzyme that deacylates mischarged D-aminoacyl-tRNAs. Also deacylates mischarged glycyl-tRNA(Ala), protecting cells against glycine mischarging by AlaRS. Acts via tRNA-based rather than protein-based catalysis; rejects L-amino acids rather than detecting D-amino acids in the active site. By recycling D-aminoacyl-tRNA to D-amino acids and free tRNA molecules, this enzyme counteracts the toxicity associated with the formation of D-aminoacyl-tRNA entities in vivo and helps enforce protein L-homochirality.</text>
</comment>
<keyword evidence="3" id="KW-0694">RNA-binding</keyword>
<reference evidence="4 5" key="1">
    <citation type="journal article" date="2012" name="J. Bacteriol.">
        <title>Genome sequence of proteorhodopsin-containing sea ice bacterium Glaciecola punicea ACAM 611T.</title>
        <authorList>
            <person name="Qin Q.-L."/>
            <person name="Xie B.-B."/>
            <person name="Shu Y.-L."/>
            <person name="Rong J.-C."/>
            <person name="Zhao D.-L."/>
            <person name="Zhang X.-Y."/>
            <person name="Chen X.-L."/>
            <person name="Zhou B.-C."/>
            <person name="Zhanga Y.-Z."/>
        </authorList>
    </citation>
    <scope>NUCLEOTIDE SEQUENCE [LARGE SCALE GENOMIC DNA]</scope>
    <source>
        <strain evidence="4 5">ACAM 611</strain>
    </source>
</reference>
<dbReference type="EC" id="3.1.1.-" evidence="3"/>
<dbReference type="GO" id="GO:0000049">
    <property type="term" value="F:tRNA binding"/>
    <property type="evidence" value="ECO:0007669"/>
    <property type="project" value="UniProtKB-UniRule"/>
</dbReference>
<comment type="caution">
    <text evidence="4">The sequence shown here is derived from an EMBL/GenBank/DDBJ whole genome shotgun (WGS) entry which is preliminary data.</text>
</comment>
<keyword evidence="3" id="KW-0820">tRNA-binding</keyword>